<evidence type="ECO:0000256" key="4">
    <source>
        <dbReference type="ARBA" id="ARBA00022692"/>
    </source>
</evidence>
<feature type="transmembrane region" description="Helical" evidence="7">
    <location>
        <begin position="644"/>
        <end position="661"/>
    </location>
</feature>
<dbReference type="AlphaFoldDB" id="A0AAV8UF00"/>
<dbReference type="GO" id="GO:0005886">
    <property type="term" value="C:plasma membrane"/>
    <property type="evidence" value="ECO:0007669"/>
    <property type="project" value="UniProtKB-SubCell"/>
</dbReference>
<dbReference type="InterPro" id="IPR000742">
    <property type="entry name" value="EGF"/>
</dbReference>
<comment type="caution">
    <text evidence="9">The sequence shown here is derived from an EMBL/GenBank/DDBJ whole genome shotgun (WGS) entry which is preliminary data.</text>
</comment>
<accession>A0AAV8UF00</accession>
<feature type="transmembrane region" description="Helical" evidence="7">
    <location>
        <begin position="668"/>
        <end position="685"/>
    </location>
</feature>
<dbReference type="Gene3D" id="2.60.120.260">
    <property type="entry name" value="Galactose-binding domain-like"/>
    <property type="match status" value="1"/>
</dbReference>
<dbReference type="PANTHER" id="PTHR14319">
    <property type="entry name" value="FIVE-SPAN TRANSMEMBRANE PROTEIN M83"/>
    <property type="match status" value="1"/>
</dbReference>
<organism evidence="9 10">
    <name type="scientific">Erythroxylum novogranatense</name>
    <dbReference type="NCBI Taxonomy" id="1862640"/>
    <lineage>
        <taxon>Eukaryota</taxon>
        <taxon>Viridiplantae</taxon>
        <taxon>Streptophyta</taxon>
        <taxon>Embryophyta</taxon>
        <taxon>Tracheophyta</taxon>
        <taxon>Spermatophyta</taxon>
        <taxon>Magnoliopsida</taxon>
        <taxon>eudicotyledons</taxon>
        <taxon>Gunneridae</taxon>
        <taxon>Pentapetalae</taxon>
        <taxon>rosids</taxon>
        <taxon>fabids</taxon>
        <taxon>Malpighiales</taxon>
        <taxon>Erythroxylaceae</taxon>
        <taxon>Erythroxylum</taxon>
    </lineage>
</organism>
<feature type="transmembrane region" description="Helical" evidence="7">
    <location>
        <begin position="751"/>
        <end position="770"/>
    </location>
</feature>
<sequence>MAGNSMLWCSCYRSVGLGLLFSWLFVYSYSANEPLQSNTFTVSSFRYPQTEVKPYDLRYIRVDLPPWFSSVYVAVESDVDLDEKSISKVPKSQLPVICFRDGSPPLPDVLNSSSIQLGLFPLSNGSFPEFRGSQNVQCYPMQKNLTLKLTNEQISPGVWYLGLFNGIGPTRTQSKMIVRSPAYSFSANISVEGCRASTLWGQYCDQTVDLLSCSQSNSYNFTDNTPNENFQTSETGFSCKSFEASCHEESEPRVYSLEVVDLVEQLTIAATNFSINGSPSSNGLIANEVNLMYFVRHGAMPSVALHDYSGDLIKAPFVLRSPNVGRWFITVLPSNLSKEIGATEIAATKVCYSISWQVLGCPVGKAGLNCTSLRYMLQTNLRRDNSPFESYYLPVSEKLSPDSANFPLEPLSGNTSYGGEAEDSWSYFILNIPHGAAGGNIHIRLTSDAKISYELYARFGGMPSINNWDYYYAYKNRSSDGSMFFMLYDSSEQKVDFYILYVKEGTWAFGLRSLSASNSSSLGQTIMSISVERCPKRCSSHGECKVALDASGLTSYSFCSCDRTHGGLDCSVEVVSQQRHIWQSIALIASNAAAILPAYWSLRKKAFAEWVLFTSSGISSGLYHACDVGTRCVLSYNVLQFMDFWLSFMAVVSTFVYLATIDEAFKRTIHTVVAILTALMAITKATRSSNIILVIAIGTLGLLVGLLIEFSTKMRSFCIGMELCINMTSRWHNVKSWMNNLVKTILRRFRWGFVLVGFTALAMAAISWKLESSESYWIWHSIWHVSIYSSSFFFLCSKVDYGSSDPEGPVDTEYHLTRQSSFPRA</sequence>
<evidence type="ECO:0000313" key="10">
    <source>
        <dbReference type="Proteomes" id="UP001159364"/>
    </source>
</evidence>
<dbReference type="InterPro" id="IPR021910">
    <property type="entry name" value="NGX6/PGAP6/MYMK"/>
</dbReference>
<keyword evidence="5 7" id="KW-1133">Transmembrane helix</keyword>
<evidence type="ECO:0000256" key="1">
    <source>
        <dbReference type="ARBA" id="ARBA00004651"/>
    </source>
</evidence>
<dbReference type="Pfam" id="PF12036">
    <property type="entry name" value="DUF3522"/>
    <property type="match status" value="1"/>
</dbReference>
<evidence type="ECO:0000313" key="9">
    <source>
        <dbReference type="EMBL" id="KAJ8900609.1"/>
    </source>
</evidence>
<keyword evidence="6 7" id="KW-0472">Membrane</keyword>
<dbReference type="PANTHER" id="PTHR14319:SF3">
    <property type="entry name" value="TRANSMEMBRANE PROTEIN-LIKE PROTEIN"/>
    <property type="match status" value="1"/>
</dbReference>
<keyword evidence="4 7" id="KW-0812">Transmembrane</keyword>
<keyword evidence="3" id="KW-1003">Cell membrane</keyword>
<comment type="similarity">
    <text evidence="2">Belongs to the TMEM8 family.</text>
</comment>
<feature type="domain" description="EGF-like" evidence="8">
    <location>
        <begin position="559"/>
        <end position="570"/>
    </location>
</feature>
<evidence type="ECO:0000256" key="3">
    <source>
        <dbReference type="ARBA" id="ARBA00022475"/>
    </source>
</evidence>
<dbReference type="Proteomes" id="UP001159364">
    <property type="component" value="Linkage Group LG08"/>
</dbReference>
<name>A0AAV8UF00_9ROSI</name>
<evidence type="ECO:0000256" key="6">
    <source>
        <dbReference type="ARBA" id="ARBA00023136"/>
    </source>
</evidence>
<comment type="subcellular location">
    <subcellularLocation>
        <location evidence="1">Cell membrane</location>
        <topology evidence="1">Multi-pass membrane protein</topology>
    </subcellularLocation>
</comment>
<keyword evidence="10" id="KW-1185">Reference proteome</keyword>
<gene>
    <name evidence="9" type="ORF">K2173_025386</name>
</gene>
<feature type="transmembrane region" description="Helical" evidence="7">
    <location>
        <begin position="691"/>
        <end position="708"/>
    </location>
</feature>
<evidence type="ECO:0000256" key="5">
    <source>
        <dbReference type="ARBA" id="ARBA00022989"/>
    </source>
</evidence>
<feature type="transmembrane region" description="Helical" evidence="7">
    <location>
        <begin position="776"/>
        <end position="796"/>
    </location>
</feature>
<dbReference type="EMBL" id="JAIWQS010000008">
    <property type="protein sequence ID" value="KAJ8900609.1"/>
    <property type="molecule type" value="Genomic_DNA"/>
</dbReference>
<protein>
    <recommendedName>
        <fullName evidence="8">EGF-like domain-containing protein</fullName>
    </recommendedName>
</protein>
<evidence type="ECO:0000256" key="7">
    <source>
        <dbReference type="SAM" id="Phobius"/>
    </source>
</evidence>
<proteinExistence type="inferred from homology"/>
<evidence type="ECO:0000256" key="2">
    <source>
        <dbReference type="ARBA" id="ARBA00005542"/>
    </source>
</evidence>
<reference evidence="9 10" key="1">
    <citation type="submission" date="2021-09" db="EMBL/GenBank/DDBJ databases">
        <title>Genomic insights and catalytic innovation underlie evolution of tropane alkaloids biosynthesis.</title>
        <authorList>
            <person name="Wang Y.-J."/>
            <person name="Tian T."/>
            <person name="Huang J.-P."/>
            <person name="Huang S.-X."/>
        </authorList>
    </citation>
    <scope>NUCLEOTIDE SEQUENCE [LARGE SCALE GENOMIC DNA]</scope>
    <source>
        <strain evidence="9">KIB-2018</strain>
        <tissue evidence="9">Leaf</tissue>
    </source>
</reference>
<evidence type="ECO:0000259" key="8">
    <source>
        <dbReference type="PROSITE" id="PS00022"/>
    </source>
</evidence>
<dbReference type="PROSITE" id="PS00022">
    <property type="entry name" value="EGF_1"/>
    <property type="match status" value="1"/>
</dbReference>